<dbReference type="EMBL" id="JANIEX010000286">
    <property type="protein sequence ID" value="KAJ3569470.1"/>
    <property type="molecule type" value="Genomic_DNA"/>
</dbReference>
<reference evidence="2" key="1">
    <citation type="submission" date="2022-07" db="EMBL/GenBank/DDBJ databases">
        <title>Genome Sequence of Leucocoprinus birnbaumii.</title>
        <authorList>
            <person name="Buettner E."/>
        </authorList>
    </citation>
    <scope>NUCLEOTIDE SEQUENCE</scope>
    <source>
        <strain evidence="2">VT141</strain>
    </source>
</reference>
<gene>
    <name evidence="2" type="ORF">NP233_g5022</name>
</gene>
<evidence type="ECO:0000313" key="3">
    <source>
        <dbReference type="Proteomes" id="UP001213000"/>
    </source>
</evidence>
<keyword evidence="3" id="KW-1185">Reference proteome</keyword>
<protein>
    <submittedName>
        <fullName evidence="2">Uncharacterized protein</fullName>
    </submittedName>
</protein>
<evidence type="ECO:0000313" key="2">
    <source>
        <dbReference type="EMBL" id="KAJ3569470.1"/>
    </source>
</evidence>
<comment type="caution">
    <text evidence="2">The sequence shown here is derived from an EMBL/GenBank/DDBJ whole genome shotgun (WGS) entry which is preliminary data.</text>
</comment>
<dbReference type="AlphaFoldDB" id="A0AAD5VU28"/>
<name>A0AAD5VU28_9AGAR</name>
<dbReference type="Proteomes" id="UP001213000">
    <property type="component" value="Unassembled WGS sequence"/>
</dbReference>
<evidence type="ECO:0000256" key="1">
    <source>
        <dbReference type="SAM" id="MobiDB-lite"/>
    </source>
</evidence>
<sequence length="545" mass="61373">MSSEGAITYWDGHEKSRIEAAQRKNQTYWDSRGRGSIWAVGQVDESTQVAEVGTTSRENLNSVITHSSPEVINIETEISSAQPLTRVDKGALFPGRPTEDNQDQPRSAFEEVQESSGPTSLGTQQIGLSKDPLHRAVELFDNDDDSEITNAALSSDFREEQSRNIGVVGQPQEYDAGYRRNQPILGNNWRKGDPLPFDPDIAESSGIAFRSTGVLPEIRYLDEKTWSKKEKTKQWKIDREHALQFGQTAYKKYHVARNGRIYYIGQSWQPVKGRCSGCIKAGLLCWQTSQEITTSRESGTQNHTGSEVQIRRAQGYRVPELNDEALWRRLGVSPEDEALVMKWTEPSTPEHLGAGIPETFWLMRLPHRDTFKTLKLSIQSCDTYENGKWEEKIGFYKGWSGDKVKFFTQESGLLLLPFYYVRPVHPTGLLLIHRVLRKTHNLFVALMTNGIKRQTLRPSLSNHRLDSLREMAYGLRGSEPPAKNLNPGHHLKRRLVGRAARTTSIMHSGFEGKPLEELLGSPQAKVASCSSEIEMTHIIAAGQSS</sequence>
<accession>A0AAD5VU28</accession>
<feature type="compositionally biased region" description="Polar residues" evidence="1">
    <location>
        <begin position="114"/>
        <end position="126"/>
    </location>
</feature>
<feature type="region of interest" description="Disordered" evidence="1">
    <location>
        <begin position="83"/>
        <end position="126"/>
    </location>
</feature>
<organism evidence="2 3">
    <name type="scientific">Leucocoprinus birnbaumii</name>
    <dbReference type="NCBI Taxonomy" id="56174"/>
    <lineage>
        <taxon>Eukaryota</taxon>
        <taxon>Fungi</taxon>
        <taxon>Dikarya</taxon>
        <taxon>Basidiomycota</taxon>
        <taxon>Agaricomycotina</taxon>
        <taxon>Agaricomycetes</taxon>
        <taxon>Agaricomycetidae</taxon>
        <taxon>Agaricales</taxon>
        <taxon>Agaricineae</taxon>
        <taxon>Agaricaceae</taxon>
        <taxon>Leucocoprinus</taxon>
    </lineage>
</organism>
<proteinExistence type="predicted"/>